<dbReference type="InterPro" id="IPR052374">
    <property type="entry name" value="SERAC1"/>
</dbReference>
<evidence type="ECO:0000256" key="1">
    <source>
        <dbReference type="ARBA" id="ARBA00004173"/>
    </source>
</evidence>
<dbReference type="Proteomes" id="UP001219355">
    <property type="component" value="Chromosome 2"/>
</dbReference>
<evidence type="ECO:0000259" key="7">
    <source>
        <dbReference type="Pfam" id="PF00931"/>
    </source>
</evidence>
<keyword evidence="6" id="KW-0472">Membrane</keyword>
<keyword evidence="5" id="KW-0496">Mitochondrion</keyword>
<dbReference type="GO" id="GO:0043531">
    <property type="term" value="F:ADP binding"/>
    <property type="evidence" value="ECO:0007669"/>
    <property type="project" value="InterPro"/>
</dbReference>
<dbReference type="InterPro" id="IPR029058">
    <property type="entry name" value="AB_hydrolase_fold"/>
</dbReference>
<name>A0AAF0DJJ5_9EURO</name>
<proteinExistence type="predicted"/>
<dbReference type="SUPFAM" id="SSF53474">
    <property type="entry name" value="alpha/beta-Hydrolases"/>
    <property type="match status" value="1"/>
</dbReference>
<sequence>MNTSPLEASLLKLTGIIHSILMIHGLYGHAIFTWSVGDICWPRDLLPRALKSNVRILTFGYNAGRYGIPANLDIEDAAIQLVYWLEAVRSTLKEKTRPLIVIAHSLGGLVLKKALINVNNKQFLRHILVSLVGVIFLATPHRGSALASVADKLSRVTGLPQKFIRSLKQNSPELASIAEDFKQIADQRSLRIASFYELVPIRGRFVCFNDVVVYRESALLNIETELPVGVYVNHHEICKFRDADDPVFVEIKRCVKNLMEVPTRGKARIFAPSMVSPHFIGRRHYLQQIHEAFRGEDRSIVVIYGEGGMGKTQVALKYAWENDHNYDYIFFVNSTNVQYLEADFIALHRKLGLPKENGREVESMKEFMQRNRRWLIILDNDDDWLGLNEISFPETGKAHVIITCRGRGYNTDSRVTKLLHMSTLGPKHAKELLLVRAAVDLKKHAQLEVQAKNIIKRIGCQPLAVDSAAAYILQNNISIVEYLEKLKNSIFSRGILFFRPLSSKYQKSVGSILQITLAEIMKSDAAYRLLKLLVWLDRTKTTVSFLKRAVTPQLCWGPNGKSMMRDPRDSYVPEDVIELINGPGFDAALEKLTSYALITSDETSEEDIRGKDTIVIHPLTYNYVREALTADQLVENAIRALSLVVHAHPVLQAGLNESGLNSQAMIPQLFQCSLNREYLAEKGFDLTEALQKIKNEGKPSFAERTAEMFFEAIRGYGEGRDEVDRVLLKWLMNILRNSDNIDLQARLWCIRLPPEYYSRGKFIEGCEAADNFLQNIKSKCQELTERENAQIGFLRHLSVEYRVREKGLSDREVWEKRMAYIEAWQPLDPANPSELEKYAKGMGVRMRGKLAKDFGLFKEAFYSLKLFIEKYAKRGSREEGWAIGDFGQVILELEEKEEASEVLRDIISNGVDFGENRNFPSNAHLCQIATFICSRAVDNRMLDRGYLTPEDRENARENDTMFLEINHAVSVLREGRIHAQRYKDAEDLLLGLKRRFEKIRANGISWHDDQIREFSVIASLAQICHLQHDWQNAQSRWQQAIDYGETVIEKWDNDHFYIEVARCSLADVHLSAGLELGLSISDLAERIRQLDGKRVTWMLGLGSFWFDHLKQSVESKLKMENMRLKQEEKVGTEVIQ</sequence>
<dbReference type="Pfam" id="PF00931">
    <property type="entry name" value="NB-ARC"/>
    <property type="match status" value="1"/>
</dbReference>
<dbReference type="SUPFAM" id="SSF52540">
    <property type="entry name" value="P-loop containing nucleoside triphosphate hydrolases"/>
    <property type="match status" value="1"/>
</dbReference>
<dbReference type="EMBL" id="CP120628">
    <property type="protein sequence ID" value="WEW58160.1"/>
    <property type="molecule type" value="Genomic_DNA"/>
</dbReference>
<dbReference type="GO" id="GO:0016020">
    <property type="term" value="C:membrane"/>
    <property type="evidence" value="ECO:0007669"/>
    <property type="project" value="UniProtKB-SubCell"/>
</dbReference>
<accession>A0AAF0DJJ5</accession>
<gene>
    <name evidence="8" type="ORF">PRK78_003628</name>
</gene>
<evidence type="ECO:0000313" key="8">
    <source>
        <dbReference type="EMBL" id="WEW58160.1"/>
    </source>
</evidence>
<feature type="domain" description="NB-ARC" evidence="7">
    <location>
        <begin position="288"/>
        <end position="433"/>
    </location>
</feature>
<evidence type="ECO:0000256" key="5">
    <source>
        <dbReference type="ARBA" id="ARBA00023128"/>
    </source>
</evidence>
<evidence type="ECO:0000313" key="9">
    <source>
        <dbReference type="Proteomes" id="UP001219355"/>
    </source>
</evidence>
<evidence type="ECO:0000256" key="2">
    <source>
        <dbReference type="ARBA" id="ARBA00004240"/>
    </source>
</evidence>
<reference evidence="8" key="1">
    <citation type="submission" date="2023-03" db="EMBL/GenBank/DDBJ databases">
        <title>Emydomyces testavorans Genome Sequence.</title>
        <authorList>
            <person name="Hoyer L."/>
        </authorList>
    </citation>
    <scope>NUCLEOTIDE SEQUENCE</scope>
    <source>
        <strain evidence="8">16-2883</strain>
    </source>
</reference>
<evidence type="ECO:0000256" key="6">
    <source>
        <dbReference type="ARBA" id="ARBA00023136"/>
    </source>
</evidence>
<dbReference type="GO" id="GO:0005783">
    <property type="term" value="C:endoplasmic reticulum"/>
    <property type="evidence" value="ECO:0007669"/>
    <property type="project" value="UniProtKB-SubCell"/>
</dbReference>
<protein>
    <recommendedName>
        <fullName evidence="7">NB-ARC domain-containing protein</fullName>
    </recommendedName>
</protein>
<keyword evidence="4" id="KW-0256">Endoplasmic reticulum</keyword>
<dbReference type="PANTHER" id="PTHR48182">
    <property type="entry name" value="PROTEIN SERAC1"/>
    <property type="match status" value="1"/>
</dbReference>
<dbReference type="PANTHER" id="PTHR48182:SF2">
    <property type="entry name" value="PROTEIN SERAC1"/>
    <property type="match status" value="1"/>
</dbReference>
<dbReference type="InterPro" id="IPR002182">
    <property type="entry name" value="NB-ARC"/>
</dbReference>
<evidence type="ECO:0000256" key="3">
    <source>
        <dbReference type="ARBA" id="ARBA00004370"/>
    </source>
</evidence>
<dbReference type="GO" id="GO:0005739">
    <property type="term" value="C:mitochondrion"/>
    <property type="evidence" value="ECO:0007669"/>
    <property type="project" value="UniProtKB-SubCell"/>
</dbReference>
<organism evidence="8 9">
    <name type="scientific">Emydomyces testavorans</name>
    <dbReference type="NCBI Taxonomy" id="2070801"/>
    <lineage>
        <taxon>Eukaryota</taxon>
        <taxon>Fungi</taxon>
        <taxon>Dikarya</taxon>
        <taxon>Ascomycota</taxon>
        <taxon>Pezizomycotina</taxon>
        <taxon>Eurotiomycetes</taxon>
        <taxon>Eurotiomycetidae</taxon>
        <taxon>Onygenales</taxon>
        <taxon>Nannizziopsiaceae</taxon>
        <taxon>Emydomyces</taxon>
    </lineage>
</organism>
<dbReference type="AlphaFoldDB" id="A0AAF0DJJ5"/>
<dbReference type="InterPro" id="IPR027417">
    <property type="entry name" value="P-loop_NTPase"/>
</dbReference>
<evidence type="ECO:0000256" key="4">
    <source>
        <dbReference type="ARBA" id="ARBA00022824"/>
    </source>
</evidence>
<dbReference type="Gene3D" id="3.40.50.300">
    <property type="entry name" value="P-loop containing nucleotide triphosphate hydrolases"/>
    <property type="match status" value="1"/>
</dbReference>
<keyword evidence="9" id="KW-1185">Reference proteome</keyword>
<comment type="subcellular location">
    <subcellularLocation>
        <location evidence="2">Endoplasmic reticulum</location>
    </subcellularLocation>
    <subcellularLocation>
        <location evidence="3">Membrane</location>
    </subcellularLocation>
    <subcellularLocation>
        <location evidence="1">Mitochondrion</location>
    </subcellularLocation>
</comment>
<dbReference type="Gene3D" id="3.40.50.1820">
    <property type="entry name" value="alpha/beta hydrolase"/>
    <property type="match status" value="1"/>
</dbReference>